<feature type="signal peptide" evidence="3">
    <location>
        <begin position="1"/>
        <end position="28"/>
    </location>
</feature>
<gene>
    <name evidence="5" type="ORF">SH1V18_42500</name>
</gene>
<dbReference type="Pfam" id="PF00395">
    <property type="entry name" value="SLH"/>
    <property type="match status" value="3"/>
</dbReference>
<accession>A0A9W6DGL7</accession>
<feature type="domain" description="SLH" evidence="4">
    <location>
        <begin position="705"/>
        <end position="768"/>
    </location>
</feature>
<evidence type="ECO:0000256" key="2">
    <source>
        <dbReference type="SAM" id="MobiDB-lite"/>
    </source>
</evidence>
<name>A0A9W6DGL7_9FIRM</name>
<dbReference type="EMBL" id="BRLB01000021">
    <property type="protein sequence ID" value="GKX31770.1"/>
    <property type="molecule type" value="Genomic_DNA"/>
</dbReference>
<feature type="domain" description="SLH" evidence="4">
    <location>
        <begin position="646"/>
        <end position="704"/>
    </location>
</feature>
<comment type="caution">
    <text evidence="5">The sequence shown here is derived from an EMBL/GenBank/DDBJ whole genome shotgun (WGS) entry which is preliminary data.</text>
</comment>
<feature type="domain" description="SLH" evidence="4">
    <location>
        <begin position="773"/>
        <end position="829"/>
    </location>
</feature>
<feature type="chain" id="PRO_5040792624" description="SLH domain-containing protein" evidence="3">
    <location>
        <begin position="29"/>
        <end position="829"/>
    </location>
</feature>
<dbReference type="InterPro" id="IPR001119">
    <property type="entry name" value="SLH_dom"/>
</dbReference>
<evidence type="ECO:0000256" key="3">
    <source>
        <dbReference type="SAM" id="SignalP"/>
    </source>
</evidence>
<sequence length="829" mass="90101">MKCTSSMKKMLTLVLALVLVITPINVKASEQSEADEFVTKFVSAVTGMSEAGREGIVNSVKTLLKADQKDDMKTLLKDMFSKLEDGQRERIETNLEISDSMEVVNALTDYVLGQSESGDLDTDIHNLEVQLGLEEDENVASLTEALKSRKFGEELAKIEGLTPTKVKDSIDKLDTIYKNLYGASEFGTDIVNLNTKTNYMSINNSGLNRYFDYMKKVEIIENQDSIRAAFQLVIDEYNDNNNRVAIKYILNEYNLINTYSSGDSGNSGSNGGGSHPSSGDDSSSTPASDQKLDELASKLGSGKLSGEEAASKVEEIVDELAESLADIKDQEGAFTALKSVSAVLGSTEKVIGKLKDADSKKEVVKQIEKTLDSTLVVLDMIDNASTVNLKAKAIIEDVAGIKDVLKDDVASVKKLDKVAVNLAEVAVSKAGATRIATSKVNFAGGKATADLSEYSYKAQIEKAVEAEKQMTKFLADNKIDAAKDFDVKMVLEVPTTKNTKEVNVTLPDLTDAFVSVDKVKVESGVASFELSAETFGKKEAAQVKLSATNVDVSALTSAQQQSVPSGVETLIDLNAYTDGNKVSEFNKAVEVAVPYELKDGEDAEKVSVYLLTDEGKVEKAAGKYDPLTGRISVMRKHFSKYFVAASTDKFTDLADYSWAEKPIEVLAGKGIINGMSEGIYGPSSKLTRAQFVALITRMYQLEASQDSPFEDVAADAWYVQDVAAAYQNGIINGVSETEFAPNNTITKQEAAKVIMNVLEYLGYKEEANNDLVKDVYADFNNIDSWAQGAVSTTVREEIFTAQNGDNFNPKQETTRAEAAVMIYNLFLVD</sequence>
<dbReference type="Proteomes" id="UP001144256">
    <property type="component" value="Unassembled WGS sequence"/>
</dbReference>
<dbReference type="RefSeq" id="WP_281819062.1">
    <property type="nucleotide sequence ID" value="NZ_BRLB01000021.1"/>
</dbReference>
<evidence type="ECO:0000259" key="4">
    <source>
        <dbReference type="PROSITE" id="PS51272"/>
    </source>
</evidence>
<reference evidence="5" key="1">
    <citation type="submission" date="2022-06" db="EMBL/GenBank/DDBJ databases">
        <title>Vallitalea longa sp. nov., an anaerobic bacterium isolated from marine sediment.</title>
        <authorList>
            <person name="Hirano S."/>
            <person name="Terahara T."/>
            <person name="Mori K."/>
            <person name="Hamada M."/>
            <person name="Matsumoto R."/>
            <person name="Kobayashi T."/>
        </authorList>
    </citation>
    <scope>NUCLEOTIDE SEQUENCE</scope>
    <source>
        <strain evidence="5">SH18-1</strain>
    </source>
</reference>
<keyword evidence="6" id="KW-1185">Reference proteome</keyword>
<evidence type="ECO:0000256" key="1">
    <source>
        <dbReference type="ARBA" id="ARBA00022737"/>
    </source>
</evidence>
<dbReference type="PANTHER" id="PTHR43308">
    <property type="entry name" value="OUTER MEMBRANE PROTEIN ALPHA-RELATED"/>
    <property type="match status" value="1"/>
</dbReference>
<feature type="region of interest" description="Disordered" evidence="2">
    <location>
        <begin position="264"/>
        <end position="290"/>
    </location>
</feature>
<keyword evidence="1" id="KW-0677">Repeat</keyword>
<organism evidence="5 6">
    <name type="scientific">Vallitalea longa</name>
    <dbReference type="NCBI Taxonomy" id="2936439"/>
    <lineage>
        <taxon>Bacteria</taxon>
        <taxon>Bacillati</taxon>
        <taxon>Bacillota</taxon>
        <taxon>Clostridia</taxon>
        <taxon>Lachnospirales</taxon>
        <taxon>Vallitaleaceae</taxon>
        <taxon>Vallitalea</taxon>
    </lineage>
</organism>
<dbReference type="AlphaFoldDB" id="A0A9W6DGL7"/>
<protein>
    <recommendedName>
        <fullName evidence="4">SLH domain-containing protein</fullName>
    </recommendedName>
</protein>
<evidence type="ECO:0000313" key="6">
    <source>
        <dbReference type="Proteomes" id="UP001144256"/>
    </source>
</evidence>
<keyword evidence="3" id="KW-0732">Signal</keyword>
<dbReference type="InterPro" id="IPR051465">
    <property type="entry name" value="Cell_Envelope_Struct_Comp"/>
</dbReference>
<proteinExistence type="predicted"/>
<dbReference type="PROSITE" id="PS51272">
    <property type="entry name" value="SLH"/>
    <property type="match status" value="3"/>
</dbReference>
<evidence type="ECO:0000313" key="5">
    <source>
        <dbReference type="EMBL" id="GKX31770.1"/>
    </source>
</evidence>
<feature type="compositionally biased region" description="Low complexity" evidence="2">
    <location>
        <begin position="275"/>
        <end position="284"/>
    </location>
</feature>